<dbReference type="PANTHER" id="PTHR42788">
    <property type="entry name" value="TAURINE IMPORT ATP-BINDING PROTEIN-RELATED"/>
    <property type="match status" value="1"/>
</dbReference>
<dbReference type="EMBL" id="LTBB01000001">
    <property type="protein sequence ID" value="KYH30231.1"/>
    <property type="molecule type" value="Genomic_DNA"/>
</dbReference>
<dbReference type="AlphaFoldDB" id="A0A151ARF7"/>
<dbReference type="PROSITE" id="PS00211">
    <property type="entry name" value="ABC_TRANSPORTER_1"/>
    <property type="match status" value="1"/>
</dbReference>
<organism evidence="5 6">
    <name type="scientific">Clostridium colicanis DSM 13634</name>
    <dbReference type="NCBI Taxonomy" id="1121305"/>
    <lineage>
        <taxon>Bacteria</taxon>
        <taxon>Bacillati</taxon>
        <taxon>Bacillota</taxon>
        <taxon>Clostridia</taxon>
        <taxon>Eubacteriales</taxon>
        <taxon>Clostridiaceae</taxon>
        <taxon>Clostridium</taxon>
    </lineage>
</organism>
<name>A0A151ARF7_9CLOT</name>
<dbReference type="EC" id="3.6.3.25" evidence="5"/>
<dbReference type="PANTHER" id="PTHR42788:SF21">
    <property type="entry name" value="ABC TRANSPORTER ATP-BINDING PROTEIN"/>
    <property type="match status" value="1"/>
</dbReference>
<comment type="caution">
    <text evidence="5">The sequence shown here is derived from an EMBL/GenBank/DDBJ whole genome shotgun (WGS) entry which is preliminary data.</text>
</comment>
<evidence type="ECO:0000313" key="6">
    <source>
        <dbReference type="Proteomes" id="UP000075374"/>
    </source>
</evidence>
<evidence type="ECO:0000259" key="4">
    <source>
        <dbReference type="PROSITE" id="PS50893"/>
    </source>
</evidence>
<keyword evidence="5" id="KW-0378">Hydrolase</keyword>
<evidence type="ECO:0000256" key="1">
    <source>
        <dbReference type="ARBA" id="ARBA00022448"/>
    </source>
</evidence>
<reference evidence="5 6" key="1">
    <citation type="submission" date="2016-02" db="EMBL/GenBank/DDBJ databases">
        <title>Genome sequence of Clostridium colicanis DSM 13634.</title>
        <authorList>
            <person name="Poehlein A."/>
            <person name="Daniel R."/>
        </authorList>
    </citation>
    <scope>NUCLEOTIDE SEQUENCE [LARGE SCALE GENOMIC DNA]</scope>
    <source>
        <strain evidence="5 6">DSM 13634</strain>
    </source>
</reference>
<dbReference type="InterPro" id="IPR027417">
    <property type="entry name" value="P-loop_NTPase"/>
</dbReference>
<accession>A0A151ARF7</accession>
<dbReference type="GO" id="GO:0005524">
    <property type="term" value="F:ATP binding"/>
    <property type="evidence" value="ECO:0007669"/>
    <property type="project" value="UniProtKB-KW"/>
</dbReference>
<sequence length="224" mass="25868">MRELRLSHVYMNYHTLQGETKALEDISFSVHDGEFVSIVGPSGCGKSTVLNIIAQLLTPSSGEVLVDNKNLIETNLKIGYMFQKDQLFEWLTVWDNVLLGLKIQHKVNEENEAKVTKLLKNYNLWDFKNHYPNQLSGGMRQRVALIRTLALDPSILLLDEPFSALDYQSRLNASDEIYKIIKHEKKTAIMVTHDIAEAIFIKILLLKKFLHYYIYYIILIIITL</sequence>
<keyword evidence="6" id="KW-1185">Reference proteome</keyword>
<dbReference type="InterPro" id="IPR017871">
    <property type="entry name" value="ABC_transporter-like_CS"/>
</dbReference>
<evidence type="ECO:0000313" key="5">
    <source>
        <dbReference type="EMBL" id="KYH30231.1"/>
    </source>
</evidence>
<dbReference type="Pfam" id="PF00005">
    <property type="entry name" value="ABC_tran"/>
    <property type="match status" value="1"/>
</dbReference>
<gene>
    <name evidence="5" type="primary">cysA_1</name>
    <name evidence="5" type="ORF">CLCOL_01750</name>
</gene>
<dbReference type="STRING" id="1121305.CLCOL_01750"/>
<keyword evidence="3 5" id="KW-0067">ATP-binding</keyword>
<dbReference type="SUPFAM" id="SSF52540">
    <property type="entry name" value="P-loop containing nucleoside triphosphate hydrolases"/>
    <property type="match status" value="1"/>
</dbReference>
<evidence type="ECO:0000256" key="2">
    <source>
        <dbReference type="ARBA" id="ARBA00022741"/>
    </source>
</evidence>
<feature type="domain" description="ABC transporter" evidence="4">
    <location>
        <begin position="4"/>
        <end position="222"/>
    </location>
</feature>
<keyword evidence="1" id="KW-0813">Transport</keyword>
<dbReference type="PATRIC" id="fig|1121305.3.peg.171"/>
<evidence type="ECO:0000256" key="3">
    <source>
        <dbReference type="ARBA" id="ARBA00022840"/>
    </source>
</evidence>
<dbReference type="PROSITE" id="PS50893">
    <property type="entry name" value="ABC_TRANSPORTER_2"/>
    <property type="match status" value="1"/>
</dbReference>
<dbReference type="InterPro" id="IPR003439">
    <property type="entry name" value="ABC_transporter-like_ATP-bd"/>
</dbReference>
<dbReference type="SMART" id="SM00382">
    <property type="entry name" value="AAA"/>
    <property type="match status" value="1"/>
</dbReference>
<dbReference type="InterPro" id="IPR050166">
    <property type="entry name" value="ABC_transporter_ATP-bind"/>
</dbReference>
<dbReference type="Proteomes" id="UP000075374">
    <property type="component" value="Unassembled WGS sequence"/>
</dbReference>
<proteinExistence type="predicted"/>
<dbReference type="RefSeq" id="WP_082787792.1">
    <property type="nucleotide sequence ID" value="NZ_LTBB01000001.1"/>
</dbReference>
<dbReference type="InterPro" id="IPR003593">
    <property type="entry name" value="AAA+_ATPase"/>
</dbReference>
<dbReference type="GO" id="GO:0016887">
    <property type="term" value="F:ATP hydrolysis activity"/>
    <property type="evidence" value="ECO:0007669"/>
    <property type="project" value="InterPro"/>
</dbReference>
<dbReference type="Gene3D" id="3.40.50.300">
    <property type="entry name" value="P-loop containing nucleotide triphosphate hydrolases"/>
    <property type="match status" value="1"/>
</dbReference>
<keyword evidence="2" id="KW-0547">Nucleotide-binding</keyword>
<dbReference type="CDD" id="cd03293">
    <property type="entry name" value="ABC_NrtD_SsuB_transporters"/>
    <property type="match status" value="1"/>
</dbReference>
<protein>
    <submittedName>
        <fullName evidence="5">Sulfate/thiosulfate import ATP-binding protein CysA</fullName>
        <ecNumber evidence="5">3.6.3.25</ecNumber>
    </submittedName>
</protein>